<sequence>MLQTDESNYQNAFVLYQKQGGKLSHLNFRLGIIDRLIERHGVVNEKKGRPEPLPLTEENFLEGTPPTDKKLRPTRSHYVCLQDANRSDSRANANEMLHNAPDTPITGRAI</sequence>
<evidence type="ECO:0000313" key="2">
    <source>
        <dbReference type="EMBL" id="GFY24327.1"/>
    </source>
</evidence>
<dbReference type="Proteomes" id="UP000887159">
    <property type="component" value="Unassembled WGS sequence"/>
</dbReference>
<dbReference type="AlphaFoldDB" id="A0A8X6VXP6"/>
<name>A0A8X6VXP6_TRICX</name>
<accession>A0A8X6VXP6</accession>
<organism evidence="2 3">
    <name type="scientific">Trichonephila clavipes</name>
    <name type="common">Golden silk orbweaver</name>
    <name type="synonym">Nephila clavipes</name>
    <dbReference type="NCBI Taxonomy" id="2585209"/>
    <lineage>
        <taxon>Eukaryota</taxon>
        <taxon>Metazoa</taxon>
        <taxon>Ecdysozoa</taxon>
        <taxon>Arthropoda</taxon>
        <taxon>Chelicerata</taxon>
        <taxon>Arachnida</taxon>
        <taxon>Araneae</taxon>
        <taxon>Araneomorphae</taxon>
        <taxon>Entelegynae</taxon>
        <taxon>Araneoidea</taxon>
        <taxon>Nephilidae</taxon>
        <taxon>Trichonephila</taxon>
    </lineage>
</organism>
<proteinExistence type="predicted"/>
<evidence type="ECO:0000313" key="3">
    <source>
        <dbReference type="Proteomes" id="UP000887159"/>
    </source>
</evidence>
<reference evidence="2" key="1">
    <citation type="submission" date="2020-08" db="EMBL/GenBank/DDBJ databases">
        <title>Multicomponent nature underlies the extraordinary mechanical properties of spider dragline silk.</title>
        <authorList>
            <person name="Kono N."/>
            <person name="Nakamura H."/>
            <person name="Mori M."/>
            <person name="Yoshida Y."/>
            <person name="Ohtoshi R."/>
            <person name="Malay A.D."/>
            <person name="Moran D.A.P."/>
            <person name="Tomita M."/>
            <person name="Numata K."/>
            <person name="Arakawa K."/>
        </authorList>
    </citation>
    <scope>NUCLEOTIDE SEQUENCE</scope>
</reference>
<gene>
    <name evidence="2" type="primary">PGBD4_391</name>
    <name evidence="2" type="ORF">TNCV_1013761</name>
</gene>
<evidence type="ECO:0000256" key="1">
    <source>
        <dbReference type="SAM" id="MobiDB-lite"/>
    </source>
</evidence>
<feature type="region of interest" description="Disordered" evidence="1">
    <location>
        <begin position="46"/>
        <end position="72"/>
    </location>
</feature>
<keyword evidence="3" id="KW-1185">Reference proteome</keyword>
<protein>
    <submittedName>
        <fullName evidence="2">PiggyBac transposable element-derived protein 4</fullName>
    </submittedName>
</protein>
<dbReference type="EMBL" id="BMAU01021369">
    <property type="protein sequence ID" value="GFY24327.1"/>
    <property type="molecule type" value="Genomic_DNA"/>
</dbReference>
<comment type="caution">
    <text evidence="2">The sequence shown here is derived from an EMBL/GenBank/DDBJ whole genome shotgun (WGS) entry which is preliminary data.</text>
</comment>